<evidence type="ECO:0000256" key="1">
    <source>
        <dbReference type="SAM" id="MobiDB-lite"/>
    </source>
</evidence>
<evidence type="ECO:0000313" key="2">
    <source>
        <dbReference type="EMBL" id="WEX89045.1"/>
    </source>
</evidence>
<dbReference type="RefSeq" id="WP_280661033.1">
    <property type="nucleotide sequence ID" value="NZ_CP120373.1"/>
</dbReference>
<dbReference type="Proteomes" id="UP001229355">
    <property type="component" value="Chromosome 1"/>
</dbReference>
<reference evidence="2 3" key="1">
    <citation type="submission" date="2023-03" db="EMBL/GenBank/DDBJ databases">
        <authorList>
            <person name="Kaur S."/>
            <person name="Espinosa-Saiz D."/>
            <person name="Velazquez E."/>
            <person name="Menendez E."/>
            <person name="diCenzo G.C."/>
        </authorList>
    </citation>
    <scope>NUCLEOTIDE SEQUENCE [LARGE SCALE GENOMIC DNA]</scope>
    <source>
        <strain evidence="2 3">LMG 24692</strain>
    </source>
</reference>
<keyword evidence="3" id="KW-1185">Reference proteome</keyword>
<evidence type="ECO:0000313" key="3">
    <source>
        <dbReference type="Proteomes" id="UP001229355"/>
    </source>
</evidence>
<proteinExistence type="predicted"/>
<gene>
    <name evidence="2" type="ORF">PZN02_001586</name>
</gene>
<feature type="compositionally biased region" description="Basic and acidic residues" evidence="1">
    <location>
        <begin position="29"/>
        <end position="41"/>
    </location>
</feature>
<dbReference type="EMBL" id="CP120373">
    <property type="protein sequence ID" value="WEX89045.1"/>
    <property type="molecule type" value="Genomic_DNA"/>
</dbReference>
<sequence length="70" mass="8215">MLHDQIDAGHEMALHEYRVGHVTDIVTKTPERSEKNSDSQEKSGNVRMRHQTRRLLWWLLPLADPSLARR</sequence>
<feature type="region of interest" description="Disordered" evidence="1">
    <location>
        <begin position="26"/>
        <end position="47"/>
    </location>
</feature>
<organism evidence="2 3">
    <name type="scientific">Sinorhizobium garamanticum</name>
    <dbReference type="NCBI Taxonomy" id="680247"/>
    <lineage>
        <taxon>Bacteria</taxon>
        <taxon>Pseudomonadati</taxon>
        <taxon>Pseudomonadota</taxon>
        <taxon>Alphaproteobacteria</taxon>
        <taxon>Hyphomicrobiales</taxon>
        <taxon>Rhizobiaceae</taxon>
        <taxon>Sinorhizobium/Ensifer group</taxon>
        <taxon>Sinorhizobium</taxon>
    </lineage>
</organism>
<protein>
    <submittedName>
        <fullName evidence="2">Uncharacterized protein</fullName>
    </submittedName>
</protein>
<accession>A0ABY8DDT6</accession>
<name>A0ABY8DDT6_9HYPH</name>